<dbReference type="Gene3D" id="2.50.20.10">
    <property type="entry name" value="Lipoprotein localisation LolA/LolB/LppX"/>
    <property type="match status" value="1"/>
</dbReference>
<comment type="caution">
    <text evidence="2">The sequence shown here is derived from an EMBL/GenBank/DDBJ whole genome shotgun (WGS) entry which is preliminary data.</text>
</comment>
<sequence length="368" mass="38374">MDPKKKAITAAVVGTALGVGGLVFAAMPASAGDAPVLPPVSADDLVQSVVNAKHGAFDGTLKVTNNLGLPAAGNALPGMGALNADSAHVFTDGNGKSKVSVTRGTTQETFVRDGTTLWDYSSKNNSVTKTTIPAEALDKAKAHQDAQVTDPSTAASQLLAKVRESSNIAVNGTATVANRSAYELVLTPKPTERTLLREIRVAVDSQTRMPLRLSVLSNGTTTPALEVAFDDIKFADQPADLFTFTPPPGAKVTEKQPKIDDKTRAEAEKFADSTKVLGDGWDTVITGKLPADALNFKAPQGQGQGQGHEGRNADPKALLERFAKKVNGPWGSGYLITTKVGTGVLTDDGRFAAGAVPEQVLYEALGTK</sequence>
<evidence type="ECO:0000313" key="3">
    <source>
        <dbReference type="Proteomes" id="UP001597419"/>
    </source>
</evidence>
<gene>
    <name evidence="2" type="ORF">ACFSYJ_26780</name>
</gene>
<evidence type="ECO:0000256" key="1">
    <source>
        <dbReference type="SAM" id="SignalP"/>
    </source>
</evidence>
<proteinExistence type="predicted"/>
<dbReference type="InterPro" id="IPR029046">
    <property type="entry name" value="LolA/LolB/LppX"/>
</dbReference>
<accession>A0ABW5GMX7</accession>
<organism evidence="2 3">
    <name type="scientific">Amycolatopsis samaneae</name>
    <dbReference type="NCBI Taxonomy" id="664691"/>
    <lineage>
        <taxon>Bacteria</taxon>
        <taxon>Bacillati</taxon>
        <taxon>Actinomycetota</taxon>
        <taxon>Actinomycetes</taxon>
        <taxon>Pseudonocardiales</taxon>
        <taxon>Pseudonocardiaceae</taxon>
        <taxon>Amycolatopsis</taxon>
    </lineage>
</organism>
<keyword evidence="1" id="KW-0732">Signal</keyword>
<protein>
    <submittedName>
        <fullName evidence="2">Outer membrane lipoprotein carrier protein LolA</fullName>
    </submittedName>
</protein>
<reference evidence="3" key="1">
    <citation type="journal article" date="2019" name="Int. J. Syst. Evol. Microbiol.">
        <title>The Global Catalogue of Microorganisms (GCM) 10K type strain sequencing project: providing services to taxonomists for standard genome sequencing and annotation.</title>
        <authorList>
            <consortium name="The Broad Institute Genomics Platform"/>
            <consortium name="The Broad Institute Genome Sequencing Center for Infectious Disease"/>
            <person name="Wu L."/>
            <person name="Ma J."/>
        </authorList>
    </citation>
    <scope>NUCLEOTIDE SEQUENCE [LARGE SCALE GENOMIC DNA]</scope>
    <source>
        <strain evidence="3">CGMCC 4.7643</strain>
    </source>
</reference>
<dbReference type="EMBL" id="JBHUKU010000015">
    <property type="protein sequence ID" value="MFD2462239.1"/>
    <property type="molecule type" value="Genomic_DNA"/>
</dbReference>
<dbReference type="Pfam" id="PF09865">
    <property type="entry name" value="DUF2092"/>
    <property type="match status" value="1"/>
</dbReference>
<keyword evidence="2" id="KW-0449">Lipoprotein</keyword>
<name>A0ABW5GMX7_9PSEU</name>
<dbReference type="PANTHER" id="PTHR37507">
    <property type="entry name" value="SPORULATION PROTEIN YDCC"/>
    <property type="match status" value="1"/>
</dbReference>
<dbReference type="RefSeq" id="WP_345401274.1">
    <property type="nucleotide sequence ID" value="NZ_BAABHG010000012.1"/>
</dbReference>
<feature type="signal peptide" evidence="1">
    <location>
        <begin position="1"/>
        <end position="25"/>
    </location>
</feature>
<feature type="chain" id="PRO_5046440770" evidence="1">
    <location>
        <begin position="26"/>
        <end position="368"/>
    </location>
</feature>
<dbReference type="Proteomes" id="UP001597419">
    <property type="component" value="Unassembled WGS sequence"/>
</dbReference>
<dbReference type="SUPFAM" id="SSF89392">
    <property type="entry name" value="Prokaryotic lipoproteins and lipoprotein localization factors"/>
    <property type="match status" value="1"/>
</dbReference>
<keyword evidence="3" id="KW-1185">Reference proteome</keyword>
<dbReference type="PANTHER" id="PTHR37507:SF2">
    <property type="entry name" value="SPORULATION PROTEIN YDCC"/>
    <property type="match status" value="1"/>
</dbReference>
<evidence type="ECO:0000313" key="2">
    <source>
        <dbReference type="EMBL" id="MFD2462239.1"/>
    </source>
</evidence>
<dbReference type="InterPro" id="IPR019207">
    <property type="entry name" value="DUF2092"/>
</dbReference>
<dbReference type="InterPro" id="IPR052944">
    <property type="entry name" value="Sporulation_related"/>
</dbReference>